<organism evidence="2 3">
    <name type="scientific">Capnocytophaga leadbetteri</name>
    <dbReference type="NCBI Taxonomy" id="327575"/>
    <lineage>
        <taxon>Bacteria</taxon>
        <taxon>Pseudomonadati</taxon>
        <taxon>Bacteroidota</taxon>
        <taxon>Flavobacteriia</taxon>
        <taxon>Flavobacteriales</taxon>
        <taxon>Flavobacteriaceae</taxon>
        <taxon>Capnocytophaga</taxon>
    </lineage>
</organism>
<keyword evidence="1" id="KW-0472">Membrane</keyword>
<dbReference type="GeneID" id="84580729"/>
<evidence type="ECO:0000256" key="1">
    <source>
        <dbReference type="SAM" id="Phobius"/>
    </source>
</evidence>
<keyword evidence="1" id="KW-0812">Transmembrane</keyword>
<evidence type="ECO:0000313" key="3">
    <source>
        <dbReference type="Proteomes" id="UP000243985"/>
    </source>
</evidence>
<feature type="transmembrane region" description="Helical" evidence="1">
    <location>
        <begin position="40"/>
        <end position="66"/>
    </location>
</feature>
<feature type="transmembrane region" description="Helical" evidence="1">
    <location>
        <begin position="78"/>
        <end position="106"/>
    </location>
</feature>
<dbReference type="Proteomes" id="UP000243985">
    <property type="component" value="Unassembled WGS sequence"/>
</dbReference>
<dbReference type="AlphaFoldDB" id="A0A2T5XUC4"/>
<keyword evidence="1" id="KW-1133">Transmembrane helix</keyword>
<proteinExistence type="predicted"/>
<protein>
    <recommendedName>
        <fullName evidence="4">DUF4190 domain-containing protein</fullName>
    </recommendedName>
</protein>
<dbReference type="RefSeq" id="WP_107782154.1">
    <property type="nucleotide sequence ID" value="NZ_QBKG01000006.1"/>
</dbReference>
<gene>
    <name evidence="2" type="ORF">C8P65_10645</name>
</gene>
<accession>A0A2T5XUC4</accession>
<evidence type="ECO:0008006" key="4">
    <source>
        <dbReference type="Google" id="ProtNLM"/>
    </source>
</evidence>
<dbReference type="EMBL" id="QBKG01000006">
    <property type="protein sequence ID" value="PTX06868.1"/>
    <property type="molecule type" value="Genomic_DNA"/>
</dbReference>
<sequence length="108" mass="11468">MENTENVQEPVQQSAQKEVQPTFVIQQAPAASNAMGTAGFIIALVTIFLFWIPVLGWILWLLGLIFSGIGVTRKPKGLAIAGLVISLIGLILLIVVLGLFAAAVALDQ</sequence>
<reference evidence="2 3" key="1">
    <citation type="submission" date="2018-04" db="EMBL/GenBank/DDBJ databases">
        <title>Genomic Encyclopedia of Archaeal and Bacterial Type Strains, Phase II (KMG-II): from individual species to whole genera.</title>
        <authorList>
            <person name="Goeker M."/>
        </authorList>
    </citation>
    <scope>NUCLEOTIDE SEQUENCE [LARGE SCALE GENOMIC DNA]</scope>
    <source>
        <strain evidence="2 3">DSM 22902</strain>
    </source>
</reference>
<name>A0A2T5XUC4_9FLAO</name>
<evidence type="ECO:0000313" key="2">
    <source>
        <dbReference type="EMBL" id="PTX06868.1"/>
    </source>
</evidence>
<comment type="caution">
    <text evidence="2">The sequence shown here is derived from an EMBL/GenBank/DDBJ whole genome shotgun (WGS) entry which is preliminary data.</text>
</comment>